<dbReference type="KEGG" id="bar:GBAA_pXO1_0024"/>
<dbReference type="AlphaFoldDB" id="Q6EZZ2"/>
<accession>Q6EZZ2</accession>
<reference evidence="1 2" key="1">
    <citation type="journal article" date="2009" name="J. Bacteriol.">
        <title>The complete genome sequence of Bacillus anthracis Ames 'Ancestor'.</title>
        <authorList>
            <person name="Ravel J."/>
            <person name="Jiang L."/>
            <person name="Stanley S.T."/>
            <person name="Wilson M.R."/>
            <person name="Decker R.S."/>
            <person name="Read T.D."/>
            <person name="Worsham P."/>
            <person name="Keim P.S."/>
            <person name="Salzberg S.L."/>
            <person name="Fraser-Liggett C.M."/>
            <person name="Rasko D.A."/>
        </authorList>
    </citation>
    <scope>NUCLEOTIDE SEQUENCE [LARGE SCALE GENOMIC DNA]</scope>
    <source>
        <strain evidence="2">Ames ancestor</strain>
        <plasmid evidence="2">pXO1</plasmid>
    </source>
</reference>
<dbReference type="Proteomes" id="UP000000594">
    <property type="component" value="Plasmid pXO1"/>
</dbReference>
<accession>A0A0F7RN35</accession>
<keyword evidence="2" id="KW-1185">Reference proteome</keyword>
<keyword evidence="1" id="KW-0614">Plasmid</keyword>
<sequence>MQLYTNSILAIYSSPHNTREYSSNVLKHILIYLQKIIRKNIKIVDMRINMVQCEYNLSKITVITNVVVYI</sequence>
<dbReference type="HOGENOM" id="CLU_202978_0_0_9"/>
<name>Q6EZZ2_BACAN</name>
<geneLocation type="plasmid" evidence="1 2">
    <name>pXO1</name>
</geneLocation>
<dbReference type="OMA" id="PHNTREY"/>
<dbReference type="EMBL" id="AE017336">
    <property type="protein sequence ID" value="AAT28765.2"/>
    <property type="molecule type" value="Genomic_DNA"/>
</dbReference>
<evidence type="ECO:0000313" key="1">
    <source>
        <dbReference type="EMBL" id="AAT28765.2"/>
    </source>
</evidence>
<evidence type="ECO:0000313" key="2">
    <source>
        <dbReference type="Proteomes" id="UP000000594"/>
    </source>
</evidence>
<protein>
    <submittedName>
        <fullName evidence="1">Uncharacterized protein</fullName>
    </submittedName>
</protein>
<organism evidence="1 2">
    <name type="scientific">Bacillus anthracis</name>
    <name type="common">anthrax bacterium</name>
    <dbReference type="NCBI Taxonomy" id="1392"/>
    <lineage>
        <taxon>Bacteria</taxon>
        <taxon>Bacillati</taxon>
        <taxon>Bacillota</taxon>
        <taxon>Bacilli</taxon>
        <taxon>Bacillales</taxon>
        <taxon>Bacillaceae</taxon>
        <taxon>Bacillus</taxon>
        <taxon>Bacillus cereus group</taxon>
    </lineage>
</organism>
<gene>
    <name evidence="1" type="ordered locus">GBAA_pXO1_0024</name>
</gene>
<proteinExistence type="predicted"/>
<dbReference type="PATRIC" id="fig|1392.233.peg.5953"/>